<evidence type="ECO:0000313" key="3">
    <source>
        <dbReference type="EMBL" id="GIM08824.1"/>
    </source>
</evidence>
<name>A0A8J4CE20_9CHLO</name>
<dbReference type="EMBL" id="BNCP01000020">
    <property type="protein sequence ID" value="GIL81107.1"/>
    <property type="molecule type" value="Genomic_DNA"/>
</dbReference>
<evidence type="ECO:0000313" key="2">
    <source>
        <dbReference type="EMBL" id="GIL81107.1"/>
    </source>
</evidence>
<feature type="region of interest" description="Disordered" evidence="1">
    <location>
        <begin position="398"/>
        <end position="436"/>
    </location>
</feature>
<feature type="region of interest" description="Disordered" evidence="1">
    <location>
        <begin position="340"/>
        <end position="361"/>
    </location>
</feature>
<organism evidence="2 4">
    <name type="scientific">Volvox reticuliferus</name>
    <dbReference type="NCBI Taxonomy" id="1737510"/>
    <lineage>
        <taxon>Eukaryota</taxon>
        <taxon>Viridiplantae</taxon>
        <taxon>Chlorophyta</taxon>
        <taxon>core chlorophytes</taxon>
        <taxon>Chlorophyceae</taxon>
        <taxon>CS clade</taxon>
        <taxon>Chlamydomonadales</taxon>
        <taxon>Volvocaceae</taxon>
        <taxon>Volvox</taxon>
    </lineage>
</organism>
<evidence type="ECO:0000313" key="4">
    <source>
        <dbReference type="Proteomes" id="UP000747110"/>
    </source>
</evidence>
<dbReference type="Proteomes" id="UP000747110">
    <property type="component" value="Unassembled WGS sequence"/>
</dbReference>
<accession>A0A8J4CE20</accession>
<sequence>MSRCVRLDEAEVKGCGAGEELADGHADTTNPPSGLVEDYPSRLQITTNGSSDPDRSLVCSMQHSNSQSSLTQNADSEGFGLPPVLLLLSPEIGRFEISVLDVAAWSSSPSWPRCRLPDSPGSAARNAASETADFESACSDGKAGDEASAVASPSLGVERTTNDEAVVPTTEADAEEAAMLAPVQPMTTACTGSPLRRITHPAPLARHAVRSVSVTRVTNQRGGHCVLDSPAGSTSTSTSGTFRSCLRPIRTWTTENTCLPSPGEARPTKTVRWLDHVAMQAVAEAQSAASYLHETSYTSLGGGPKVTDQNPDDTAATADESCTSLYDAAGLAVAQLSSLSSPGDLRQPVNPPEQTTEHSNGHEEVKTLEAILLEASPPPPSVPSQPEMQSNTYIENPSVTELLPPSPSLSKQQQQQQPQSQLHPHPQDLPEQQEQQQVLHRLLSPQMLRALERSQPISEVYTFTRSDSSDPSIVVVQPRYVAAAEAAGSDDNSGSCRVPLEWLNAGCFSDQHDDSGGNDDRSGVISVLDSFDTGWSGDPCEEFSGVGDDGWGQPQQANLHYLQQHMHHHHQQQDEEGEAVPRRILVSEAVRAKQGDSDVSRGVGGGGWGPGGDVERSSCGVPGSMSMLRTGSSTSASFGLGGVGLLSSDSGRASSSEDAGRHIVSAPKSCVRIDASPLGAAAVGDAEVMDNNGNRGVLMAASAGIAGSYNPALKQPNEVQEAPQAVPELHQHCGGAQITQQRLHMSLSGATQPLINRPDRAGEPKWDVLEQSAVRLPDMVAYSGVTGGGLDTTAGCSAAAPRAKHKQQGGPAASDKRCRVMPRQVGLMDSGRGAGIGLLRRLTAVMACWGRDMAPCMAATTE</sequence>
<evidence type="ECO:0000256" key="1">
    <source>
        <dbReference type="SAM" id="MobiDB-lite"/>
    </source>
</evidence>
<proteinExistence type="predicted"/>
<reference evidence="2" key="1">
    <citation type="journal article" date="2021" name="Proc. Natl. Acad. Sci. U.S.A.">
        <title>Three genomes in the algal genus Volvox reveal the fate of a haploid sex-determining region after a transition to homothallism.</title>
        <authorList>
            <person name="Yamamoto K."/>
            <person name="Hamaji T."/>
            <person name="Kawai-Toyooka H."/>
            <person name="Matsuzaki R."/>
            <person name="Takahashi F."/>
            <person name="Nishimura Y."/>
            <person name="Kawachi M."/>
            <person name="Noguchi H."/>
            <person name="Minakuchi Y."/>
            <person name="Umen J.G."/>
            <person name="Toyoda A."/>
            <person name="Nozaki H."/>
        </authorList>
    </citation>
    <scope>NUCLEOTIDE SEQUENCE</scope>
    <source>
        <strain evidence="3">NIES-3785</strain>
        <strain evidence="2">NIES-3786</strain>
    </source>
</reference>
<feature type="region of interest" description="Disordered" evidence="1">
    <location>
        <begin position="297"/>
        <end position="317"/>
    </location>
</feature>
<dbReference type="AlphaFoldDB" id="A0A8J4CE20"/>
<feature type="compositionally biased region" description="Gly residues" evidence="1">
    <location>
        <begin position="602"/>
        <end position="612"/>
    </location>
</feature>
<feature type="compositionally biased region" description="Low complexity" evidence="1">
    <location>
        <begin position="408"/>
        <end position="436"/>
    </location>
</feature>
<gene>
    <name evidence="2" type="ORF">Vretifemale_10214</name>
    <name evidence="3" type="ORF">Vretimale_12780</name>
</gene>
<dbReference type="EMBL" id="BNCQ01000028">
    <property type="protein sequence ID" value="GIM08824.1"/>
    <property type="molecule type" value="Genomic_DNA"/>
</dbReference>
<comment type="caution">
    <text evidence="2">The sequence shown here is derived from an EMBL/GenBank/DDBJ whole genome shotgun (WGS) entry which is preliminary data.</text>
</comment>
<protein>
    <submittedName>
        <fullName evidence="2">Uncharacterized protein</fullName>
    </submittedName>
</protein>
<dbReference type="OrthoDB" id="10488089at2759"/>
<dbReference type="Proteomes" id="UP000722791">
    <property type="component" value="Unassembled WGS sequence"/>
</dbReference>
<keyword evidence="4" id="KW-1185">Reference proteome</keyword>
<feature type="region of interest" description="Disordered" evidence="1">
    <location>
        <begin position="137"/>
        <end position="163"/>
    </location>
</feature>
<feature type="region of interest" description="Disordered" evidence="1">
    <location>
        <begin position="592"/>
        <end position="619"/>
    </location>
</feature>
<feature type="region of interest" description="Disordered" evidence="1">
    <location>
        <begin position="15"/>
        <end position="39"/>
    </location>
</feature>